<proteinExistence type="predicted"/>
<accession>A0ABM8XRZ9</accession>
<name>A0ABM8XRZ9_9BURK</name>
<protein>
    <recommendedName>
        <fullName evidence="3">GDYXXLXY domain-containing protein</fullName>
    </recommendedName>
</protein>
<comment type="caution">
    <text evidence="1">The sequence shown here is derived from an EMBL/GenBank/DDBJ whole genome shotgun (WGS) entry which is preliminary data.</text>
</comment>
<keyword evidence="2" id="KW-1185">Reference proteome</keyword>
<evidence type="ECO:0000313" key="1">
    <source>
        <dbReference type="EMBL" id="CAG9183076.1"/>
    </source>
</evidence>
<organism evidence="1 2">
    <name type="scientific">Cupriavidus respiraculi</name>
    <dbReference type="NCBI Taxonomy" id="195930"/>
    <lineage>
        <taxon>Bacteria</taxon>
        <taxon>Pseudomonadati</taxon>
        <taxon>Pseudomonadota</taxon>
        <taxon>Betaproteobacteria</taxon>
        <taxon>Burkholderiales</taxon>
        <taxon>Burkholderiaceae</taxon>
        <taxon>Cupriavidus</taxon>
    </lineage>
</organism>
<dbReference type="Pfam" id="PF14345">
    <property type="entry name" value="GDYXXLXY"/>
    <property type="match status" value="1"/>
</dbReference>
<sequence>MKRWIVVAWALTIGVALAGILGKERLLAQGNVIFLKLAPVDPRSLMQGDYMALHFAVADAIARAREDEVKAGTAAQDGVAVIHVDARGEATFVRLHRGEPLAAGEALLRFQQRTARWGRAQTQISTDAYFFEEGQAKRYEAAQFGEFRVGADGQAVLVGLRGRDLAPL</sequence>
<reference evidence="1 2" key="1">
    <citation type="submission" date="2021-08" db="EMBL/GenBank/DDBJ databases">
        <authorList>
            <person name="Peeters C."/>
        </authorList>
    </citation>
    <scope>NUCLEOTIDE SEQUENCE [LARGE SCALE GENOMIC DNA]</scope>
    <source>
        <strain evidence="1 2">LMG 21510</strain>
    </source>
</reference>
<gene>
    <name evidence="1" type="ORF">LMG21510_04748</name>
</gene>
<dbReference type="InterPro" id="IPR025833">
    <property type="entry name" value="GDYXXLXY"/>
</dbReference>
<dbReference type="EMBL" id="CAJZAH010000008">
    <property type="protein sequence ID" value="CAG9183076.1"/>
    <property type="molecule type" value="Genomic_DNA"/>
</dbReference>
<evidence type="ECO:0008006" key="3">
    <source>
        <dbReference type="Google" id="ProtNLM"/>
    </source>
</evidence>
<dbReference type="Proteomes" id="UP000721236">
    <property type="component" value="Unassembled WGS sequence"/>
</dbReference>
<evidence type="ECO:0000313" key="2">
    <source>
        <dbReference type="Proteomes" id="UP000721236"/>
    </source>
</evidence>
<dbReference type="RefSeq" id="WP_224044297.1">
    <property type="nucleotide sequence ID" value="NZ_CAJZAH010000008.1"/>
</dbReference>